<dbReference type="PANTHER" id="PTHR46060:SF1">
    <property type="entry name" value="MARINER MOS1 TRANSPOSASE-LIKE PROTEIN"/>
    <property type="match status" value="1"/>
</dbReference>
<dbReference type="InterPro" id="IPR036397">
    <property type="entry name" value="RNaseH_sf"/>
</dbReference>
<organism evidence="2 3">
    <name type="scientific">Octopus sinensis</name>
    <name type="common">East Asian common octopus</name>
    <dbReference type="NCBI Taxonomy" id="2607531"/>
    <lineage>
        <taxon>Eukaryota</taxon>
        <taxon>Metazoa</taxon>
        <taxon>Spiralia</taxon>
        <taxon>Lophotrochozoa</taxon>
        <taxon>Mollusca</taxon>
        <taxon>Cephalopoda</taxon>
        <taxon>Coleoidea</taxon>
        <taxon>Octopodiformes</taxon>
        <taxon>Octopoda</taxon>
        <taxon>Incirrata</taxon>
        <taxon>Octopodidae</taxon>
        <taxon>Octopus</taxon>
    </lineage>
</organism>
<reference evidence="3" key="1">
    <citation type="submission" date="2025-08" db="UniProtKB">
        <authorList>
            <consortium name="RefSeq"/>
        </authorList>
    </citation>
    <scope>IDENTIFICATION</scope>
</reference>
<dbReference type="InterPro" id="IPR052709">
    <property type="entry name" value="Transposase-MT_Hybrid"/>
</dbReference>
<evidence type="ECO:0000256" key="1">
    <source>
        <dbReference type="SAM" id="MobiDB-lite"/>
    </source>
</evidence>
<accession>A0A6P7TWE6</accession>
<feature type="region of interest" description="Disordered" evidence="1">
    <location>
        <begin position="116"/>
        <end position="137"/>
    </location>
</feature>
<dbReference type="Gene3D" id="3.30.420.10">
    <property type="entry name" value="Ribonuclease H-like superfamily/Ribonuclease H"/>
    <property type="match status" value="1"/>
</dbReference>
<dbReference type="GO" id="GO:0003676">
    <property type="term" value="F:nucleic acid binding"/>
    <property type="evidence" value="ECO:0007669"/>
    <property type="project" value="InterPro"/>
</dbReference>
<dbReference type="AlphaFoldDB" id="A0A6P7TWE6"/>
<dbReference type="KEGG" id="osn:115226742"/>
<sequence>MGLDIGGNCWTHHILHDDDAIHKVEAAILEDHHRTLWQLNQKVKISLGSVVKTHLQPFVHVISTKDSQMLTSFQKQEWVNCSKALWQCVKKMRRIFSARPITQDEAWVHHYGPETKVQSKQWKYDNSSPPKKGRVQP</sequence>
<keyword evidence="2" id="KW-1185">Reference proteome</keyword>
<evidence type="ECO:0000313" key="2">
    <source>
        <dbReference type="Proteomes" id="UP000515154"/>
    </source>
</evidence>
<gene>
    <name evidence="3" type="primary">LOC115226742</name>
</gene>
<dbReference type="RefSeq" id="XP_029653622.1">
    <property type="nucleotide sequence ID" value="XM_029797762.1"/>
</dbReference>
<feature type="compositionally biased region" description="Polar residues" evidence="1">
    <location>
        <begin position="116"/>
        <end position="129"/>
    </location>
</feature>
<protein>
    <submittedName>
        <fullName evidence="3">Uncharacterized protein LOC115226742</fullName>
    </submittedName>
</protein>
<proteinExistence type="predicted"/>
<dbReference type="PANTHER" id="PTHR46060">
    <property type="entry name" value="MARINER MOS1 TRANSPOSASE-LIKE PROTEIN"/>
    <property type="match status" value="1"/>
</dbReference>
<name>A0A6P7TWE6_9MOLL</name>
<evidence type="ECO:0000313" key="3">
    <source>
        <dbReference type="RefSeq" id="XP_029653622.1"/>
    </source>
</evidence>
<dbReference type="Proteomes" id="UP000515154">
    <property type="component" value="Linkage group LG30"/>
</dbReference>